<dbReference type="EMBL" id="JAXLQG010000016">
    <property type="protein sequence ID" value="KAK5531923.1"/>
    <property type="molecule type" value="Genomic_DNA"/>
</dbReference>
<comment type="caution">
    <text evidence="2">The sequence shown here is derived from an EMBL/GenBank/DDBJ whole genome shotgun (WGS) entry which is preliminary data.</text>
</comment>
<feature type="region of interest" description="Disordered" evidence="1">
    <location>
        <begin position="306"/>
        <end position="342"/>
    </location>
</feature>
<evidence type="ECO:0000313" key="3">
    <source>
        <dbReference type="Proteomes" id="UP001345827"/>
    </source>
</evidence>
<evidence type="ECO:0000313" key="2">
    <source>
        <dbReference type="EMBL" id="KAK5531923.1"/>
    </source>
</evidence>
<dbReference type="AlphaFoldDB" id="A0AAV9PZV7"/>
<sequence length="342" mass="37235">MHDILMFSYLKQVTRIPRMSVSTSISLMTAEIETFHPVGKDAGVRSRAASPAKLTRMQSIPEEPVEESAEPVELEPEDDPHCGGSCALGSEVAPGQQQQSERVLEYVTKIREAIRLQGERLQEGPIETREQEEDENEAEVGLDSKDNTESKRESVPFVASARSKSALSGLKAKGARQRESIFLAASTEREDALAGLKTAGGRISRILSFRRSGGLLGQPSSQTVVRPVSLKISSQSVRAGEQFQPEENDSELETESLTDVEDGEQMALLPKGSGSCSGSTSSLSRSEREYKYQALQKSRFLRGVDTARGRVNQAKPAARDLLSVRRRPGGWSKLKGQGAGDC</sequence>
<feature type="region of interest" description="Disordered" evidence="1">
    <location>
        <begin position="121"/>
        <end position="157"/>
    </location>
</feature>
<gene>
    <name evidence="2" type="ORF">LTR25_008253</name>
</gene>
<protein>
    <submittedName>
        <fullName evidence="2">Uncharacterized protein</fullName>
    </submittedName>
</protein>
<feature type="compositionally biased region" description="Acidic residues" evidence="1">
    <location>
        <begin position="63"/>
        <end position="78"/>
    </location>
</feature>
<organism evidence="2 3">
    <name type="scientific">Vermiconidia calcicola</name>
    <dbReference type="NCBI Taxonomy" id="1690605"/>
    <lineage>
        <taxon>Eukaryota</taxon>
        <taxon>Fungi</taxon>
        <taxon>Dikarya</taxon>
        <taxon>Ascomycota</taxon>
        <taxon>Pezizomycotina</taxon>
        <taxon>Dothideomycetes</taxon>
        <taxon>Dothideomycetidae</taxon>
        <taxon>Mycosphaerellales</taxon>
        <taxon>Extremaceae</taxon>
        <taxon>Vermiconidia</taxon>
    </lineage>
</organism>
<evidence type="ECO:0000256" key="1">
    <source>
        <dbReference type="SAM" id="MobiDB-lite"/>
    </source>
</evidence>
<feature type="region of interest" description="Disordered" evidence="1">
    <location>
        <begin position="57"/>
        <end position="80"/>
    </location>
</feature>
<accession>A0AAV9PZV7</accession>
<reference evidence="2 3" key="1">
    <citation type="submission" date="2023-06" db="EMBL/GenBank/DDBJ databases">
        <title>Black Yeasts Isolated from many extreme environments.</title>
        <authorList>
            <person name="Coleine C."/>
            <person name="Stajich J.E."/>
            <person name="Selbmann L."/>
        </authorList>
    </citation>
    <scope>NUCLEOTIDE SEQUENCE [LARGE SCALE GENOMIC DNA]</scope>
    <source>
        <strain evidence="2 3">CCFEE 5887</strain>
    </source>
</reference>
<keyword evidence="3" id="KW-1185">Reference proteome</keyword>
<dbReference type="Proteomes" id="UP001345827">
    <property type="component" value="Unassembled WGS sequence"/>
</dbReference>
<feature type="region of interest" description="Disordered" evidence="1">
    <location>
        <begin position="236"/>
        <end position="288"/>
    </location>
</feature>
<feature type="compositionally biased region" description="Acidic residues" evidence="1">
    <location>
        <begin position="130"/>
        <end position="140"/>
    </location>
</feature>
<feature type="compositionally biased region" description="Basic and acidic residues" evidence="1">
    <location>
        <begin position="142"/>
        <end position="154"/>
    </location>
</feature>
<name>A0AAV9PZV7_9PEZI</name>
<feature type="compositionally biased region" description="Low complexity" evidence="1">
    <location>
        <begin position="272"/>
        <end position="284"/>
    </location>
</feature>
<proteinExistence type="predicted"/>
<feature type="compositionally biased region" description="Acidic residues" evidence="1">
    <location>
        <begin position="244"/>
        <end position="264"/>
    </location>
</feature>